<sequence>MQQAERLFQLDFPQKATAAFSLLLMLDCMRKANDRKGGRMVRLLPGWTADSITTMILMPHRRGQLPSARAVVEFLAERLAG</sequence>
<dbReference type="EMBL" id="JADBEC010000001">
    <property type="protein sequence ID" value="MBE1504375.1"/>
    <property type="molecule type" value="Genomic_DNA"/>
</dbReference>
<evidence type="ECO:0000313" key="2">
    <source>
        <dbReference type="Proteomes" id="UP000620262"/>
    </source>
</evidence>
<dbReference type="Proteomes" id="UP000620262">
    <property type="component" value="Unassembled WGS sequence"/>
</dbReference>
<proteinExistence type="predicted"/>
<organism evidence="1 2">
    <name type="scientific">Rhizobium viscosum</name>
    <name type="common">Arthrobacter viscosus</name>
    <dbReference type="NCBI Taxonomy" id="1673"/>
    <lineage>
        <taxon>Bacteria</taxon>
        <taxon>Pseudomonadati</taxon>
        <taxon>Pseudomonadota</taxon>
        <taxon>Alphaproteobacteria</taxon>
        <taxon>Hyphomicrobiales</taxon>
        <taxon>Rhizobiaceae</taxon>
        <taxon>Rhizobium/Agrobacterium group</taxon>
        <taxon>Rhizobium</taxon>
    </lineage>
</organism>
<dbReference type="Gene3D" id="3.40.190.290">
    <property type="match status" value="1"/>
</dbReference>
<comment type="caution">
    <text evidence="1">The sequence shown here is derived from an EMBL/GenBank/DDBJ whole genome shotgun (WGS) entry which is preliminary data.</text>
</comment>
<protein>
    <submittedName>
        <fullName evidence="1">DNA-binding transcriptional LysR family regulator</fullName>
    </submittedName>
</protein>
<accession>A0ABR9IMG5</accession>
<name>A0ABR9IMG5_RHIVS</name>
<dbReference type="GO" id="GO:0003677">
    <property type="term" value="F:DNA binding"/>
    <property type="evidence" value="ECO:0007669"/>
    <property type="project" value="UniProtKB-KW"/>
</dbReference>
<reference evidence="1 2" key="1">
    <citation type="submission" date="2020-10" db="EMBL/GenBank/DDBJ databases">
        <title>Sequencing the genomes of 1000 actinobacteria strains.</title>
        <authorList>
            <person name="Klenk H.-P."/>
        </authorList>
    </citation>
    <scope>NUCLEOTIDE SEQUENCE [LARGE SCALE GENOMIC DNA]</scope>
    <source>
        <strain evidence="1 2">DSM 7307</strain>
    </source>
</reference>
<gene>
    <name evidence="1" type="ORF">H4W29_001556</name>
</gene>
<keyword evidence="1" id="KW-0238">DNA-binding</keyword>
<evidence type="ECO:0000313" key="1">
    <source>
        <dbReference type="EMBL" id="MBE1504375.1"/>
    </source>
</evidence>
<keyword evidence="2" id="KW-1185">Reference proteome</keyword>